<gene>
    <name evidence="3" type="ORF">L1049_021625</name>
</gene>
<dbReference type="AlphaFoldDB" id="A0AAP0N4L1"/>
<dbReference type="PANTHER" id="PTHR33116">
    <property type="entry name" value="REVERSE TRANSCRIPTASE ZINC-BINDING DOMAIN-CONTAINING PROTEIN-RELATED-RELATED"/>
    <property type="match status" value="1"/>
</dbReference>
<name>A0AAP0N4L1_LIQFO</name>
<feature type="domain" description="Reverse transcriptase zinc-binding" evidence="2">
    <location>
        <begin position="261"/>
        <end position="354"/>
    </location>
</feature>
<dbReference type="CDD" id="cd06222">
    <property type="entry name" value="RNase_H_like"/>
    <property type="match status" value="1"/>
</dbReference>
<evidence type="ECO:0000259" key="1">
    <source>
        <dbReference type="Pfam" id="PF13456"/>
    </source>
</evidence>
<dbReference type="InterPro" id="IPR044730">
    <property type="entry name" value="RNase_H-like_dom_plant"/>
</dbReference>
<feature type="domain" description="RNase H type-1" evidence="1">
    <location>
        <begin position="458"/>
        <end position="580"/>
    </location>
</feature>
<evidence type="ECO:0008006" key="5">
    <source>
        <dbReference type="Google" id="ProtNLM"/>
    </source>
</evidence>
<dbReference type="Pfam" id="PF13456">
    <property type="entry name" value="RVT_3"/>
    <property type="match status" value="1"/>
</dbReference>
<protein>
    <recommendedName>
        <fullName evidence="5">Reverse transcriptase</fullName>
    </recommendedName>
</protein>
<dbReference type="EMBL" id="JBBPBK010000101">
    <property type="protein sequence ID" value="KAK9266575.1"/>
    <property type="molecule type" value="Genomic_DNA"/>
</dbReference>
<organism evidence="3 4">
    <name type="scientific">Liquidambar formosana</name>
    <name type="common">Formosan gum</name>
    <dbReference type="NCBI Taxonomy" id="63359"/>
    <lineage>
        <taxon>Eukaryota</taxon>
        <taxon>Viridiplantae</taxon>
        <taxon>Streptophyta</taxon>
        <taxon>Embryophyta</taxon>
        <taxon>Tracheophyta</taxon>
        <taxon>Spermatophyta</taxon>
        <taxon>Magnoliopsida</taxon>
        <taxon>eudicotyledons</taxon>
        <taxon>Gunneridae</taxon>
        <taxon>Pentapetalae</taxon>
        <taxon>Saxifragales</taxon>
        <taxon>Altingiaceae</taxon>
        <taxon>Liquidambar</taxon>
    </lineage>
</organism>
<dbReference type="Gene3D" id="3.30.420.10">
    <property type="entry name" value="Ribonuclease H-like superfamily/Ribonuclease H"/>
    <property type="match status" value="1"/>
</dbReference>
<reference evidence="3 4" key="1">
    <citation type="journal article" date="2024" name="Plant J.">
        <title>Genome sequences and population genomics reveal climatic adaptation and genomic divergence between two closely related sweetgum species.</title>
        <authorList>
            <person name="Xu W.Q."/>
            <person name="Ren C.Q."/>
            <person name="Zhang X.Y."/>
            <person name="Comes H.P."/>
            <person name="Liu X.H."/>
            <person name="Li Y.G."/>
            <person name="Kettle C.J."/>
            <person name="Jalonen R."/>
            <person name="Gaisberger H."/>
            <person name="Ma Y.Z."/>
            <person name="Qiu Y.X."/>
        </authorList>
    </citation>
    <scope>NUCLEOTIDE SEQUENCE [LARGE SCALE GENOMIC DNA]</scope>
    <source>
        <strain evidence="3">Hangzhou</strain>
    </source>
</reference>
<dbReference type="InterPro" id="IPR026960">
    <property type="entry name" value="RVT-Znf"/>
</dbReference>
<dbReference type="InterPro" id="IPR012337">
    <property type="entry name" value="RNaseH-like_sf"/>
</dbReference>
<dbReference type="PANTHER" id="PTHR33116:SF86">
    <property type="entry name" value="REVERSE TRANSCRIPTASE DOMAIN-CONTAINING PROTEIN"/>
    <property type="match status" value="1"/>
</dbReference>
<evidence type="ECO:0000259" key="2">
    <source>
        <dbReference type="Pfam" id="PF13966"/>
    </source>
</evidence>
<dbReference type="InterPro" id="IPR002156">
    <property type="entry name" value="RNaseH_domain"/>
</dbReference>
<dbReference type="GO" id="GO:0004523">
    <property type="term" value="F:RNA-DNA hybrid ribonuclease activity"/>
    <property type="evidence" value="ECO:0007669"/>
    <property type="project" value="InterPro"/>
</dbReference>
<dbReference type="Pfam" id="PF13966">
    <property type="entry name" value="zf-RVT"/>
    <property type="match status" value="1"/>
</dbReference>
<accession>A0AAP0N4L1</accession>
<evidence type="ECO:0000313" key="4">
    <source>
        <dbReference type="Proteomes" id="UP001415857"/>
    </source>
</evidence>
<evidence type="ECO:0000313" key="3">
    <source>
        <dbReference type="EMBL" id="KAK9266575.1"/>
    </source>
</evidence>
<dbReference type="SUPFAM" id="SSF53098">
    <property type="entry name" value="Ribonuclease H-like"/>
    <property type="match status" value="1"/>
</dbReference>
<comment type="caution">
    <text evidence="3">The sequence shown here is derived from an EMBL/GenBank/DDBJ whole genome shotgun (WGS) entry which is preliminary data.</text>
</comment>
<dbReference type="Proteomes" id="UP001415857">
    <property type="component" value="Unassembled WGS sequence"/>
</dbReference>
<keyword evidence="4" id="KW-1185">Reference proteome</keyword>
<dbReference type="GO" id="GO:0003676">
    <property type="term" value="F:nucleic acid binding"/>
    <property type="evidence" value="ECO:0007669"/>
    <property type="project" value="InterPro"/>
</dbReference>
<proteinExistence type="predicted"/>
<dbReference type="InterPro" id="IPR036397">
    <property type="entry name" value="RNaseH_sf"/>
</dbReference>
<sequence>MPALVGRSKREIFRYIKDRIRKRIQGWKEKMLSKAGREVLIKAVAQSIPTFVMGCFKLPISLCAEINGLIGKFWWGQQGEERRIHWVGWGRLCHAKNEGGMGFRDLVAFNKALLAKQGWRMLTNPESLVARIFRARYYPSSTFLEARLGYNPSYVWRSIWEARSVVDRGTRWRIGDGKSVRIWGDKWLPTPPSFQITSSRGDWNRDTRVIELIDSSTRRWRANLISALFLPHEAESICRIPLSVRMPPDRWIWGYHPKGMFTVKSAYYIAQNMSEELASPIGHVGTALWKKIWQLDIPSKIKLFAWKALHDILPVKLNLQKKKVNVDERCVLCGVSDESAIHVLKECDFAEQVWMGSQLSLSSQHSLASNFWVWMEEICGKVDDADLGLFITLAWAIWIARNEKIFNGIQRSSTEVIRWASLFLGEFRAARYISEARSREPRRPGIWRPPIRNIYKLNVDGALSLDKSITGIGVVARDHEGEVVAAMGQNFQGNLEPKHVEALAFQCALHFARDIGLRKIIVEGDNLEVVQGILNVVEDCSSLGLIFEDIREDSGHFSSISFKHIYREGNAVAHCLAKHACNTNSTSIWLEEVPEFIRDQVQLDISLMLS</sequence>